<dbReference type="OrthoDB" id="1682381at2"/>
<dbReference type="Proteomes" id="UP000295063">
    <property type="component" value="Unassembled WGS sequence"/>
</dbReference>
<name>A0A4R1Q786_9FIRM</name>
<evidence type="ECO:0000313" key="2">
    <source>
        <dbReference type="EMBL" id="TCL37260.1"/>
    </source>
</evidence>
<reference evidence="2 3" key="1">
    <citation type="submission" date="2019-03" db="EMBL/GenBank/DDBJ databases">
        <title>Genomic Encyclopedia of Type Strains, Phase IV (KMG-IV): sequencing the most valuable type-strain genomes for metagenomic binning, comparative biology and taxonomic classification.</title>
        <authorList>
            <person name="Goeker M."/>
        </authorList>
    </citation>
    <scope>NUCLEOTIDE SEQUENCE [LARGE SCALE GENOMIC DNA]</scope>
    <source>
        <strain evidence="2 3">DSM 15969</strain>
    </source>
</reference>
<evidence type="ECO:0000313" key="3">
    <source>
        <dbReference type="Proteomes" id="UP000295063"/>
    </source>
</evidence>
<feature type="region of interest" description="Disordered" evidence="1">
    <location>
        <begin position="14"/>
        <end position="37"/>
    </location>
</feature>
<protein>
    <submittedName>
        <fullName evidence="2">Uncharacterized protein</fullName>
    </submittedName>
</protein>
<dbReference type="AlphaFoldDB" id="A0A4R1Q786"/>
<evidence type="ECO:0000256" key="1">
    <source>
        <dbReference type="SAM" id="MobiDB-lite"/>
    </source>
</evidence>
<proteinExistence type="predicted"/>
<comment type="caution">
    <text evidence="2">The sequence shown here is derived from an EMBL/GenBank/DDBJ whole genome shotgun (WGS) entry which is preliminary data.</text>
</comment>
<accession>A0A4R1Q786</accession>
<dbReference type="RefSeq" id="WP_132079531.1">
    <property type="nucleotide sequence ID" value="NZ_DAIMLW010000003.1"/>
</dbReference>
<keyword evidence="3" id="KW-1185">Reference proteome</keyword>
<organism evidence="2 3">
    <name type="scientific">Anaerospora hongkongensis</name>
    <dbReference type="NCBI Taxonomy" id="244830"/>
    <lineage>
        <taxon>Bacteria</taxon>
        <taxon>Bacillati</taxon>
        <taxon>Bacillota</taxon>
        <taxon>Negativicutes</taxon>
        <taxon>Selenomonadales</taxon>
        <taxon>Sporomusaceae</taxon>
        <taxon>Anaerospora</taxon>
    </lineage>
</organism>
<sequence>MSYPMFPAIQPPAFPADDLFPDNKISSPTDGGYTVSRPRYTRTQMGGAYTWPAMPHADYQQFKAFVQANYAHIFVWTDPITSRQVNMQFTAVPKASMVSPGFWHVEIAIMEA</sequence>
<dbReference type="EMBL" id="SLUI01000006">
    <property type="protein sequence ID" value="TCL37260.1"/>
    <property type="molecule type" value="Genomic_DNA"/>
</dbReference>
<gene>
    <name evidence="2" type="ORF">EV210_106129</name>
</gene>